<keyword evidence="4" id="KW-1185">Reference proteome</keyword>
<organism evidence="3 4">
    <name type="scientific">Rhamnusium bicolor</name>
    <dbReference type="NCBI Taxonomy" id="1586634"/>
    <lineage>
        <taxon>Eukaryota</taxon>
        <taxon>Metazoa</taxon>
        <taxon>Ecdysozoa</taxon>
        <taxon>Arthropoda</taxon>
        <taxon>Hexapoda</taxon>
        <taxon>Insecta</taxon>
        <taxon>Pterygota</taxon>
        <taxon>Neoptera</taxon>
        <taxon>Endopterygota</taxon>
        <taxon>Coleoptera</taxon>
        <taxon>Polyphaga</taxon>
        <taxon>Cucujiformia</taxon>
        <taxon>Chrysomeloidea</taxon>
        <taxon>Cerambycidae</taxon>
        <taxon>Lepturinae</taxon>
        <taxon>Rhagiini</taxon>
        <taxon>Rhamnusium</taxon>
    </lineage>
</organism>
<evidence type="ECO:0000256" key="1">
    <source>
        <dbReference type="SAM" id="MobiDB-lite"/>
    </source>
</evidence>
<accession>A0AAV8XZI0</accession>
<evidence type="ECO:0000313" key="3">
    <source>
        <dbReference type="EMBL" id="KAJ8943710.1"/>
    </source>
</evidence>
<sequence length="287" mass="31812">MGGCIGISRSRSGAIDDSSGSISRPNSGSQRKNHPLCHETIRWKSDVPLTEGQLRSKRDEFWDTAPAFEGRKEIWDALRAAAVAAEAMDYELAQAILDGASVSVPNGYLTECYDELGARYQVPIYCLSYPINIVKEDGRDSPAECSEPVDGGTETVLKLRLSHSCSDVKLSVYSTDTISMCKKKLQIIMTTRPDDNANIHKLSYVKTTPGQLGRSQRPTTKADTLANAKYYGLTYLLQESDTEEEEEEFDENQTNRKDEHADEEAEEDCILEDSDEPSSSVVKKTPP</sequence>
<dbReference type="Gene3D" id="1.20.225.20">
    <property type="entry name" value="Ub domain-containing protein, DC-UbP/UBTD2, N-terminal domain"/>
    <property type="match status" value="1"/>
</dbReference>
<dbReference type="InterPro" id="IPR038169">
    <property type="entry name" value="DC-UbP/UBTD2_N_sf"/>
</dbReference>
<proteinExistence type="predicted"/>
<comment type="caution">
    <text evidence="3">The sequence shown here is derived from an EMBL/GenBank/DDBJ whole genome shotgun (WGS) entry which is preliminary data.</text>
</comment>
<dbReference type="PANTHER" id="PTHR13609">
    <property type="entry name" value="UBIQUITIN DOMAIN CONTAINING 1 PROTEIN-RELATED"/>
    <property type="match status" value="1"/>
</dbReference>
<evidence type="ECO:0000259" key="2">
    <source>
        <dbReference type="Pfam" id="PF16455"/>
    </source>
</evidence>
<feature type="domain" description="DC-UbP/UBTD2 N-terminal" evidence="2">
    <location>
        <begin position="33"/>
        <end position="136"/>
    </location>
</feature>
<gene>
    <name evidence="3" type="ORF">NQ314_009683</name>
</gene>
<feature type="compositionally biased region" description="Acidic residues" evidence="1">
    <location>
        <begin position="240"/>
        <end position="251"/>
    </location>
</feature>
<reference evidence="3" key="1">
    <citation type="journal article" date="2023" name="Insect Mol. Biol.">
        <title>Genome sequencing provides insights into the evolution of gene families encoding plant cell wall-degrading enzymes in longhorned beetles.</title>
        <authorList>
            <person name="Shin N.R."/>
            <person name="Okamura Y."/>
            <person name="Kirsch R."/>
            <person name="Pauchet Y."/>
        </authorList>
    </citation>
    <scope>NUCLEOTIDE SEQUENCE</scope>
    <source>
        <strain evidence="3">RBIC_L_NR</strain>
    </source>
</reference>
<dbReference type="InterPro" id="IPR032752">
    <property type="entry name" value="DC-UbP/UBTD2_N"/>
</dbReference>
<feature type="region of interest" description="Disordered" evidence="1">
    <location>
        <begin position="238"/>
        <end position="287"/>
    </location>
</feature>
<feature type="region of interest" description="Disordered" evidence="1">
    <location>
        <begin position="1"/>
        <end position="35"/>
    </location>
</feature>
<dbReference type="InterPro" id="IPR039869">
    <property type="entry name" value="UBTD1/2"/>
</dbReference>
<dbReference type="EMBL" id="JANEYF010002656">
    <property type="protein sequence ID" value="KAJ8943710.1"/>
    <property type="molecule type" value="Genomic_DNA"/>
</dbReference>
<feature type="compositionally biased region" description="Low complexity" evidence="1">
    <location>
        <begin position="1"/>
        <end position="29"/>
    </location>
</feature>
<feature type="compositionally biased region" description="Polar residues" evidence="1">
    <location>
        <begin position="277"/>
        <end position="287"/>
    </location>
</feature>
<dbReference type="AlphaFoldDB" id="A0AAV8XZI0"/>
<name>A0AAV8XZI0_9CUCU</name>
<feature type="compositionally biased region" description="Acidic residues" evidence="1">
    <location>
        <begin position="261"/>
        <end position="276"/>
    </location>
</feature>
<evidence type="ECO:0000313" key="4">
    <source>
        <dbReference type="Proteomes" id="UP001162156"/>
    </source>
</evidence>
<dbReference type="Proteomes" id="UP001162156">
    <property type="component" value="Unassembled WGS sequence"/>
</dbReference>
<dbReference type="Pfam" id="PF16455">
    <property type="entry name" value="UBD"/>
    <property type="match status" value="1"/>
</dbReference>
<protein>
    <recommendedName>
        <fullName evidence="2">DC-UbP/UBTD2 N-terminal domain-containing protein</fullName>
    </recommendedName>
</protein>